<organism evidence="2 3">
    <name type="scientific">Papiliotrema laurentii</name>
    <name type="common">Cryptococcus laurentii</name>
    <dbReference type="NCBI Taxonomy" id="5418"/>
    <lineage>
        <taxon>Eukaryota</taxon>
        <taxon>Fungi</taxon>
        <taxon>Dikarya</taxon>
        <taxon>Basidiomycota</taxon>
        <taxon>Agaricomycotina</taxon>
        <taxon>Tremellomycetes</taxon>
        <taxon>Tremellales</taxon>
        <taxon>Rhynchogastremaceae</taxon>
        <taxon>Papiliotrema</taxon>
    </lineage>
</organism>
<evidence type="ECO:0000259" key="1">
    <source>
        <dbReference type="PROSITE" id="PS50280"/>
    </source>
</evidence>
<dbReference type="EMBL" id="JAODAN010000002">
    <property type="protein sequence ID" value="KAK1926309.1"/>
    <property type="molecule type" value="Genomic_DNA"/>
</dbReference>
<sequence>MRCHKRHSGASGCCASGCSVRPLRLTDLIGRYLVCRVLTLPCVGLGIAMGVEDRAGRAITLGVENLFPSFTYAYPYETIVDIFPVGSVLAIKEPYVFLGRTTGVAEIRVSVPSDIERLPLDDPTLWRYDSPARLEYTASGCKEKGNAAIKAGDYASAERHYTLGVACCAKETCKETELALRLNRALANLGLQRPGPALDDLLWIEETFVGPHAIVITEAQRHKLVFRKLQAAYELRLWQTAHEALDQCKKAKLEVAKWTSYESRLKIRGKEEKGDWDWLSCLGLMLRNNLDHSDYIGPIDVRTVEGRGRGMFLTKDVTAGQVLFVERSLCTTTSDNALIGQAVDVETGPRTIRKFNNEVGAVVHAVMADHSRLPIIDALYPHPSRESPIMCEQERIDCIRSPLGVINIEQVFKKHLRNAFGSNEANASSSSLHGLASLLNHSCLPNTGRNTVGQFTILWARNDLKAGTELTLSYVDTNRSYASRTDSFGKVWGFKCDCQSCLDDANDDDAQRAHLMANEWPRVLASWKEESEKPITATEDEILLSRALLGHEDAIGKLAGRTLMTKDVRAGTDAQVKKSQILLPFCAKLEKTYANGRMSPKNALVQVLVATQEGFTVGYPQGCSRPSDGYMYLLRTQGAVLSTPAQKRRTGRAVARIPATGDARQIVRPMLMISVFLRPEGKVAEADTWSRSAYWAYKAIKGPAGSVNENMFRRDFSAELEPQPMARLV</sequence>
<protein>
    <recommendedName>
        <fullName evidence="1">SET domain-containing protein</fullName>
    </recommendedName>
</protein>
<dbReference type="PANTHER" id="PTHR47643">
    <property type="entry name" value="TPR DOMAIN PROTEIN (AFU_ORTHOLOGUE AFUA_5G12710)"/>
    <property type="match status" value="1"/>
</dbReference>
<dbReference type="Gene3D" id="1.25.40.10">
    <property type="entry name" value="Tetratricopeptide repeat domain"/>
    <property type="match status" value="1"/>
</dbReference>
<accession>A0AAD9FU17</accession>
<comment type="caution">
    <text evidence="2">The sequence shown here is derived from an EMBL/GenBank/DDBJ whole genome shotgun (WGS) entry which is preliminary data.</text>
</comment>
<name>A0AAD9FU17_PAPLA</name>
<dbReference type="PROSITE" id="PS50280">
    <property type="entry name" value="SET"/>
    <property type="match status" value="1"/>
</dbReference>
<dbReference type="AlphaFoldDB" id="A0AAD9FU17"/>
<dbReference type="Gene3D" id="2.170.270.10">
    <property type="entry name" value="SET domain"/>
    <property type="match status" value="1"/>
</dbReference>
<gene>
    <name evidence="2" type="ORF">DB88DRAFT_158189</name>
</gene>
<dbReference type="InterPro" id="IPR046341">
    <property type="entry name" value="SET_dom_sf"/>
</dbReference>
<feature type="domain" description="SET" evidence="1">
    <location>
        <begin position="297"/>
        <end position="475"/>
    </location>
</feature>
<dbReference type="InterPro" id="IPR001214">
    <property type="entry name" value="SET_dom"/>
</dbReference>
<dbReference type="InterPro" id="IPR053209">
    <property type="entry name" value="Gramillin-biosynth_MTr"/>
</dbReference>
<dbReference type="Pfam" id="PF00856">
    <property type="entry name" value="SET"/>
    <property type="match status" value="1"/>
</dbReference>
<reference evidence="2" key="1">
    <citation type="submission" date="2023-02" db="EMBL/GenBank/DDBJ databases">
        <title>Identification and recombinant expression of a fungal hydrolase from Papiliotrema laurentii that hydrolyzes apple cutin and clears colloidal polyester polyurethane.</title>
        <authorList>
            <consortium name="DOE Joint Genome Institute"/>
            <person name="Roman V.A."/>
            <person name="Bojanowski C."/>
            <person name="Crable B.R."/>
            <person name="Wagner D.N."/>
            <person name="Hung C.S."/>
            <person name="Nadeau L.J."/>
            <person name="Schratz L."/>
            <person name="Haridas S."/>
            <person name="Pangilinan J."/>
            <person name="Lipzen A."/>
            <person name="Na H."/>
            <person name="Yan M."/>
            <person name="Ng V."/>
            <person name="Grigoriev I.V."/>
            <person name="Spatafora J.W."/>
            <person name="Barlow D."/>
            <person name="Biffinger J."/>
            <person name="Kelley-Loughnane N."/>
            <person name="Varaljay V.A."/>
            <person name="Crookes-Goodson W.J."/>
        </authorList>
    </citation>
    <scope>NUCLEOTIDE SEQUENCE</scope>
    <source>
        <strain evidence="2">5307AH</strain>
    </source>
</reference>
<dbReference type="SUPFAM" id="SSF82199">
    <property type="entry name" value="SET domain"/>
    <property type="match status" value="1"/>
</dbReference>
<dbReference type="Proteomes" id="UP001182556">
    <property type="component" value="Unassembled WGS sequence"/>
</dbReference>
<dbReference type="PANTHER" id="PTHR47643:SF2">
    <property type="entry name" value="TPR DOMAIN PROTEIN (AFU_ORTHOLOGUE AFUA_5G12710)"/>
    <property type="match status" value="1"/>
</dbReference>
<proteinExistence type="predicted"/>
<dbReference type="InterPro" id="IPR011990">
    <property type="entry name" value="TPR-like_helical_dom_sf"/>
</dbReference>
<dbReference type="CDD" id="cd20071">
    <property type="entry name" value="SET_SMYD"/>
    <property type="match status" value="1"/>
</dbReference>
<dbReference type="SMART" id="SM00317">
    <property type="entry name" value="SET"/>
    <property type="match status" value="1"/>
</dbReference>
<keyword evidence="3" id="KW-1185">Reference proteome</keyword>
<evidence type="ECO:0000313" key="3">
    <source>
        <dbReference type="Proteomes" id="UP001182556"/>
    </source>
</evidence>
<dbReference type="SUPFAM" id="SSF48452">
    <property type="entry name" value="TPR-like"/>
    <property type="match status" value="1"/>
</dbReference>
<evidence type="ECO:0000313" key="2">
    <source>
        <dbReference type="EMBL" id="KAK1926309.1"/>
    </source>
</evidence>